<dbReference type="EMBL" id="HBUF01207266">
    <property type="protein sequence ID" value="CAG6664237.1"/>
    <property type="molecule type" value="Transcribed_RNA"/>
</dbReference>
<reference evidence="1" key="1">
    <citation type="submission" date="2021-05" db="EMBL/GenBank/DDBJ databases">
        <authorList>
            <person name="Alioto T."/>
            <person name="Alioto T."/>
            <person name="Gomez Garrido J."/>
        </authorList>
    </citation>
    <scope>NUCLEOTIDE SEQUENCE</scope>
</reference>
<dbReference type="AlphaFoldDB" id="A0A8D8SAE6"/>
<dbReference type="EMBL" id="HBUF01207267">
    <property type="protein sequence ID" value="CAG6664239.1"/>
    <property type="molecule type" value="Transcribed_RNA"/>
</dbReference>
<dbReference type="EMBL" id="HBUF01207265">
    <property type="protein sequence ID" value="CAG6664235.1"/>
    <property type="molecule type" value="Transcribed_RNA"/>
</dbReference>
<evidence type="ECO:0000313" key="1">
    <source>
        <dbReference type="EMBL" id="CAG6664237.1"/>
    </source>
</evidence>
<sequence length="115" mass="13168">MTFGRSVMTRNGLAESLGSIHSRAVYQKRMKEYRVTFFHTQVELRMGIKPLNSVVHGVHTTLPVRIVMLVQYSRIVMTSWQNKQTAVVLCNTLHCCPRGNDTISRPVREIVQILV</sequence>
<organism evidence="1">
    <name type="scientific">Cacopsylla melanoneura</name>
    <dbReference type="NCBI Taxonomy" id="428564"/>
    <lineage>
        <taxon>Eukaryota</taxon>
        <taxon>Metazoa</taxon>
        <taxon>Ecdysozoa</taxon>
        <taxon>Arthropoda</taxon>
        <taxon>Hexapoda</taxon>
        <taxon>Insecta</taxon>
        <taxon>Pterygota</taxon>
        <taxon>Neoptera</taxon>
        <taxon>Paraneoptera</taxon>
        <taxon>Hemiptera</taxon>
        <taxon>Sternorrhyncha</taxon>
        <taxon>Psylloidea</taxon>
        <taxon>Psyllidae</taxon>
        <taxon>Psyllinae</taxon>
        <taxon>Cacopsylla</taxon>
    </lineage>
</organism>
<proteinExistence type="predicted"/>
<accession>A0A8D8SAE6</accession>
<name>A0A8D8SAE6_9HEMI</name>
<protein>
    <submittedName>
        <fullName evidence="1">Uncharacterized protein</fullName>
    </submittedName>
</protein>